<accession>A0A1I7U089</accession>
<dbReference type="AlphaFoldDB" id="A0A1I7U089"/>
<evidence type="ECO:0000313" key="2">
    <source>
        <dbReference type="WBParaSite" id="Csp11.Scaffold629.g13559.t1"/>
    </source>
</evidence>
<dbReference type="Proteomes" id="UP000095282">
    <property type="component" value="Unplaced"/>
</dbReference>
<name>A0A1I7U089_9PELO</name>
<organism evidence="1 2">
    <name type="scientific">Caenorhabditis tropicalis</name>
    <dbReference type="NCBI Taxonomy" id="1561998"/>
    <lineage>
        <taxon>Eukaryota</taxon>
        <taxon>Metazoa</taxon>
        <taxon>Ecdysozoa</taxon>
        <taxon>Nematoda</taxon>
        <taxon>Chromadorea</taxon>
        <taxon>Rhabditida</taxon>
        <taxon>Rhabditina</taxon>
        <taxon>Rhabditomorpha</taxon>
        <taxon>Rhabditoidea</taxon>
        <taxon>Rhabditidae</taxon>
        <taxon>Peloderinae</taxon>
        <taxon>Caenorhabditis</taxon>
    </lineage>
</organism>
<evidence type="ECO:0000313" key="1">
    <source>
        <dbReference type="Proteomes" id="UP000095282"/>
    </source>
</evidence>
<dbReference type="eggNOG" id="ENOG502TJ1S">
    <property type="taxonomic scope" value="Eukaryota"/>
</dbReference>
<reference evidence="2" key="1">
    <citation type="submission" date="2016-11" db="UniProtKB">
        <authorList>
            <consortium name="WormBaseParasite"/>
        </authorList>
    </citation>
    <scope>IDENTIFICATION</scope>
</reference>
<dbReference type="WBParaSite" id="Csp11.Scaffold629.g13559.t1">
    <property type="protein sequence ID" value="Csp11.Scaffold629.g13559.t1"/>
    <property type="gene ID" value="Csp11.Scaffold629.g13559"/>
</dbReference>
<sequence>MVKLENETLLMKMDDDTDWFSVLYFPKSVEYYSMKLSLCRTIRSVFIQNVVERRAMARVSDANFNQLYDTKKWSNECACRSRNT</sequence>
<proteinExistence type="predicted"/>
<keyword evidence="1" id="KW-1185">Reference proteome</keyword>
<protein>
    <submittedName>
        <fullName evidence="2">Transposase</fullName>
    </submittedName>
</protein>